<evidence type="ECO:0000256" key="1">
    <source>
        <dbReference type="SAM" id="Phobius"/>
    </source>
</evidence>
<proteinExistence type="predicted"/>
<keyword evidence="3" id="KW-1185">Reference proteome</keyword>
<dbReference type="RefSeq" id="WP_125181503.1">
    <property type="nucleotide sequence ID" value="NZ_QZMU01000001.1"/>
</dbReference>
<comment type="caution">
    <text evidence="2">The sequence shown here is derived from an EMBL/GenBank/DDBJ whole genome shotgun (WGS) entry which is preliminary data.</text>
</comment>
<organism evidence="2 3">
    <name type="scientific">Thiohalobacter thiocyanaticus</name>
    <dbReference type="NCBI Taxonomy" id="585455"/>
    <lineage>
        <taxon>Bacteria</taxon>
        <taxon>Pseudomonadati</taxon>
        <taxon>Pseudomonadota</taxon>
        <taxon>Gammaproteobacteria</taxon>
        <taxon>Thiohalobacterales</taxon>
        <taxon>Thiohalobacteraceae</taxon>
        <taxon>Thiohalobacter</taxon>
    </lineage>
</organism>
<protein>
    <submittedName>
        <fullName evidence="2">ABC transporter permease</fullName>
    </submittedName>
</protein>
<gene>
    <name evidence="2" type="ORF">D6C00_09500</name>
</gene>
<feature type="transmembrane region" description="Helical" evidence="1">
    <location>
        <begin position="113"/>
        <end position="133"/>
    </location>
</feature>
<feature type="transmembrane region" description="Helical" evidence="1">
    <location>
        <begin position="145"/>
        <end position="166"/>
    </location>
</feature>
<dbReference type="PANTHER" id="PTHR43471">
    <property type="entry name" value="ABC TRANSPORTER PERMEASE"/>
    <property type="match status" value="1"/>
</dbReference>
<dbReference type="AlphaFoldDB" id="A0A426QK77"/>
<dbReference type="Proteomes" id="UP000287798">
    <property type="component" value="Unassembled WGS sequence"/>
</dbReference>
<dbReference type="OrthoDB" id="9794512at2"/>
<reference evidence="2 3" key="1">
    <citation type="journal article" date="2010" name="Int. J. Syst. Evol. Microbiol.">
        <title>Thiohalobacter thiocyanaticus gen. nov., sp. nov., a moderately halophilic, sulfur-oxidizing gammaproteobacterium from hypersaline lakes, that utilizes thiocyanate.</title>
        <authorList>
            <person name="Sorokin D.Y."/>
            <person name="Kovaleva O.L."/>
            <person name="Tourova T.P."/>
            <person name="Muyzer G."/>
        </authorList>
    </citation>
    <scope>NUCLEOTIDE SEQUENCE [LARGE SCALE GENOMIC DNA]</scope>
    <source>
        <strain evidence="2 3">Hrh1</strain>
    </source>
</reference>
<sequence>MMILTIASRELRSLFLSPMAWSILGVVQLLLAYLFLSQIDLFMTYAPQLAGRANAPGVTDIVITPLLGNTGVILLLIAPLITMRTLSEESRSRTLNLLMSSPLSMTEIVLGKYLGLLGFFLILLGMISLMPLSLMVGTELDTGKLASGLLGLGLLLAAFTAAGLFMSSLTDQPTVAAVSSFGLLLLLWIIDWAGNSGAGVSELFRYLSLVRHYESLLKGLFDSSDVIYYLLFIFTFLVLTVQRLDARRLPH</sequence>
<name>A0A426QK77_9GAMM</name>
<evidence type="ECO:0000313" key="3">
    <source>
        <dbReference type="Proteomes" id="UP000287798"/>
    </source>
</evidence>
<feature type="transmembrane region" description="Helical" evidence="1">
    <location>
        <begin position="21"/>
        <end position="41"/>
    </location>
</feature>
<feature type="transmembrane region" description="Helical" evidence="1">
    <location>
        <begin position="173"/>
        <end position="190"/>
    </location>
</feature>
<feature type="transmembrane region" description="Helical" evidence="1">
    <location>
        <begin position="226"/>
        <end position="244"/>
    </location>
</feature>
<keyword evidence="1" id="KW-0812">Transmembrane</keyword>
<dbReference type="GO" id="GO:0005886">
    <property type="term" value="C:plasma membrane"/>
    <property type="evidence" value="ECO:0007669"/>
    <property type="project" value="UniProtKB-SubCell"/>
</dbReference>
<evidence type="ECO:0000313" key="2">
    <source>
        <dbReference type="EMBL" id="RRQ22163.1"/>
    </source>
</evidence>
<dbReference type="GO" id="GO:0140359">
    <property type="term" value="F:ABC-type transporter activity"/>
    <property type="evidence" value="ECO:0007669"/>
    <property type="project" value="InterPro"/>
</dbReference>
<keyword evidence="1" id="KW-0472">Membrane</keyword>
<keyword evidence="1" id="KW-1133">Transmembrane helix</keyword>
<feature type="transmembrane region" description="Helical" evidence="1">
    <location>
        <begin position="61"/>
        <end position="83"/>
    </location>
</feature>
<accession>A0A426QK77</accession>
<dbReference type="EMBL" id="QZMU01000001">
    <property type="protein sequence ID" value="RRQ22163.1"/>
    <property type="molecule type" value="Genomic_DNA"/>
</dbReference>
<dbReference type="Pfam" id="PF12679">
    <property type="entry name" value="ABC2_membrane_2"/>
    <property type="match status" value="1"/>
</dbReference>